<evidence type="ECO:0000256" key="5">
    <source>
        <dbReference type="ARBA" id="ARBA00022792"/>
    </source>
</evidence>
<comment type="subcellular location">
    <subcellularLocation>
        <location evidence="1">Mitochondrion inner membrane</location>
        <topology evidence="1">Single-pass membrane protein</topology>
    </subcellularLocation>
</comment>
<dbReference type="Proteomes" id="UP000534107">
    <property type="component" value="Unassembled WGS sequence"/>
</dbReference>
<feature type="non-terminal residue" evidence="11">
    <location>
        <position position="69"/>
    </location>
</feature>
<dbReference type="OrthoDB" id="8931496at2759"/>
<organism evidence="11 12">
    <name type="scientific">Bucco capensis</name>
    <name type="common">collared puffbird</name>
    <dbReference type="NCBI Taxonomy" id="135168"/>
    <lineage>
        <taxon>Eukaryota</taxon>
        <taxon>Metazoa</taxon>
        <taxon>Chordata</taxon>
        <taxon>Craniata</taxon>
        <taxon>Vertebrata</taxon>
        <taxon>Euteleostomi</taxon>
        <taxon>Archelosauria</taxon>
        <taxon>Archosauria</taxon>
        <taxon>Dinosauria</taxon>
        <taxon>Saurischia</taxon>
        <taxon>Theropoda</taxon>
        <taxon>Coelurosauria</taxon>
        <taxon>Aves</taxon>
        <taxon>Neognathae</taxon>
        <taxon>Neoaves</taxon>
        <taxon>Telluraves</taxon>
        <taxon>Coraciimorphae</taxon>
        <taxon>Piciformes</taxon>
        <taxon>Bucconidae</taxon>
        <taxon>Bucco</taxon>
    </lineage>
</organism>
<evidence type="ECO:0000256" key="8">
    <source>
        <dbReference type="ARBA" id="ARBA00023128"/>
    </source>
</evidence>
<protein>
    <submittedName>
        <fullName evidence="11">COX8A oxidase</fullName>
    </submittedName>
</protein>
<feature type="non-terminal residue" evidence="11">
    <location>
        <position position="1"/>
    </location>
</feature>
<dbReference type="GO" id="GO:0006123">
    <property type="term" value="P:mitochondrial electron transport, cytochrome c to oxygen"/>
    <property type="evidence" value="ECO:0007669"/>
    <property type="project" value="InterPro"/>
</dbReference>
<name>A0A7K9IC80_9PICI</name>
<keyword evidence="6" id="KW-0809">Transit peptide</keyword>
<reference evidence="11 12" key="1">
    <citation type="submission" date="2019-09" db="EMBL/GenBank/DDBJ databases">
        <title>Bird 10,000 Genomes (B10K) Project - Family phase.</title>
        <authorList>
            <person name="Zhang G."/>
        </authorList>
    </citation>
    <scope>NUCLEOTIDE SEQUENCE [LARGE SCALE GENOMIC DNA]</scope>
    <source>
        <strain evidence="11">B10K-DU-001-16</strain>
        <tissue evidence="11">Muscle</tissue>
    </source>
</reference>
<keyword evidence="9 10" id="KW-0472">Membrane</keyword>
<evidence type="ECO:0000256" key="9">
    <source>
        <dbReference type="ARBA" id="ARBA00023136"/>
    </source>
</evidence>
<dbReference type="GO" id="GO:0045277">
    <property type="term" value="C:respiratory chain complex IV"/>
    <property type="evidence" value="ECO:0007669"/>
    <property type="project" value="InterPro"/>
</dbReference>
<keyword evidence="5" id="KW-0999">Mitochondrion inner membrane</keyword>
<keyword evidence="8" id="KW-0496">Mitochondrion</keyword>
<keyword evidence="4 10" id="KW-0812">Transmembrane</keyword>
<dbReference type="AlphaFoldDB" id="A0A7K9IC80"/>
<keyword evidence="12" id="KW-1185">Reference proteome</keyword>
<gene>
    <name evidence="11" type="primary">Cox8a</name>
    <name evidence="11" type="ORF">BUCCAP_R01457</name>
</gene>
<dbReference type="InterPro" id="IPR003205">
    <property type="entry name" value="Cyt_c_oxidase_su8"/>
</dbReference>
<comment type="similarity">
    <text evidence="3">Belongs to the cytochrome c oxidase VIII family.</text>
</comment>
<evidence type="ECO:0000256" key="6">
    <source>
        <dbReference type="ARBA" id="ARBA00022946"/>
    </source>
</evidence>
<dbReference type="PANTHER" id="PTHR16717">
    <property type="entry name" value="CYTOCHROME C OXIDASE POLYPEPTIDE VIII"/>
    <property type="match status" value="1"/>
</dbReference>
<evidence type="ECO:0000256" key="2">
    <source>
        <dbReference type="ARBA" id="ARBA00004673"/>
    </source>
</evidence>
<comment type="caution">
    <text evidence="11">The sequence shown here is derived from an EMBL/GenBank/DDBJ whole genome shotgun (WGS) entry which is preliminary data.</text>
</comment>
<dbReference type="UniPathway" id="UPA00705"/>
<keyword evidence="7 10" id="KW-1133">Transmembrane helix</keyword>
<dbReference type="SUPFAM" id="SSF81431">
    <property type="entry name" value="Mitochondrial cytochrome c oxidase subunit VIIIb (aka IX)"/>
    <property type="match status" value="1"/>
</dbReference>
<dbReference type="Pfam" id="PF02285">
    <property type="entry name" value="COX8"/>
    <property type="match status" value="1"/>
</dbReference>
<proteinExistence type="inferred from homology"/>
<dbReference type="InterPro" id="IPR036548">
    <property type="entry name" value="Cyt_c_oxidase_su8_sf"/>
</dbReference>
<dbReference type="EMBL" id="VWZO01021850">
    <property type="protein sequence ID" value="NXH22730.1"/>
    <property type="molecule type" value="Genomic_DNA"/>
</dbReference>
<sequence>MPLPSSFFLRSFLRPAGRARLSRRGVISGPPQEPLGPAESVVGFLALSITCLGPAAWVLAHLEDYKKKE</sequence>
<dbReference type="PANTHER" id="PTHR16717:SF5">
    <property type="entry name" value="CYTOCHROME C OXIDASE SUBUNIT 8, ISOFORM A"/>
    <property type="match status" value="1"/>
</dbReference>
<evidence type="ECO:0000256" key="1">
    <source>
        <dbReference type="ARBA" id="ARBA00004434"/>
    </source>
</evidence>
<comment type="pathway">
    <text evidence="2">Energy metabolism; oxidative phosphorylation.</text>
</comment>
<feature type="transmembrane region" description="Helical" evidence="10">
    <location>
        <begin position="42"/>
        <end position="60"/>
    </location>
</feature>
<evidence type="ECO:0000256" key="10">
    <source>
        <dbReference type="SAM" id="Phobius"/>
    </source>
</evidence>
<accession>A0A7K9IC80</accession>
<evidence type="ECO:0000256" key="3">
    <source>
        <dbReference type="ARBA" id="ARBA00010117"/>
    </source>
</evidence>
<evidence type="ECO:0000313" key="11">
    <source>
        <dbReference type="EMBL" id="NXH22730.1"/>
    </source>
</evidence>
<evidence type="ECO:0000256" key="7">
    <source>
        <dbReference type="ARBA" id="ARBA00022989"/>
    </source>
</evidence>
<evidence type="ECO:0000313" key="12">
    <source>
        <dbReference type="Proteomes" id="UP000534107"/>
    </source>
</evidence>
<dbReference type="GO" id="GO:0005743">
    <property type="term" value="C:mitochondrial inner membrane"/>
    <property type="evidence" value="ECO:0007669"/>
    <property type="project" value="UniProtKB-SubCell"/>
</dbReference>
<dbReference type="Gene3D" id="4.10.81.10">
    <property type="entry name" value="Cytochrome c oxidase, subunit 8"/>
    <property type="match status" value="1"/>
</dbReference>
<evidence type="ECO:0000256" key="4">
    <source>
        <dbReference type="ARBA" id="ARBA00022692"/>
    </source>
</evidence>